<evidence type="ECO:0000313" key="4">
    <source>
        <dbReference type="Proteomes" id="UP000030700"/>
    </source>
</evidence>
<protein>
    <submittedName>
        <fullName evidence="3">RNA polymerase-binding protein Rnk</fullName>
    </submittedName>
</protein>
<dbReference type="Pfam" id="PF01272">
    <property type="entry name" value="GreA_GreB"/>
    <property type="match status" value="1"/>
</dbReference>
<evidence type="ECO:0000259" key="2">
    <source>
        <dbReference type="Pfam" id="PF14760"/>
    </source>
</evidence>
<dbReference type="Gene3D" id="1.10.286.20">
    <property type="match status" value="1"/>
</dbReference>
<dbReference type="NCBIfam" id="NF004396">
    <property type="entry name" value="PRK05753.1"/>
    <property type="match status" value="1"/>
</dbReference>
<dbReference type="InterPro" id="IPR001437">
    <property type="entry name" value="Tscrpt_elong_fac_GreA/B_C"/>
</dbReference>
<dbReference type="FunFam" id="3.10.50.30:FF:000002">
    <property type="entry name" value="Regulator of nucleoside diphosphate kinase"/>
    <property type="match status" value="1"/>
</dbReference>
<dbReference type="GO" id="GO:0032784">
    <property type="term" value="P:regulation of DNA-templated transcription elongation"/>
    <property type="evidence" value="ECO:0007669"/>
    <property type="project" value="InterPro"/>
</dbReference>
<name>A0A081BSR9_9BACT</name>
<feature type="domain" description="Regulator of nucleoside diphosphate kinase N-terminal" evidence="2">
    <location>
        <begin position="4"/>
        <end position="46"/>
    </location>
</feature>
<dbReference type="STRING" id="1499966.U14_05735"/>
<dbReference type="EMBL" id="DF820461">
    <property type="protein sequence ID" value="GAK54450.1"/>
    <property type="molecule type" value="Genomic_DNA"/>
</dbReference>
<dbReference type="Proteomes" id="UP000030700">
    <property type="component" value="Unassembled WGS sequence"/>
</dbReference>
<organism evidence="3">
    <name type="scientific">Candidatus Moduliflexus flocculans</name>
    <dbReference type="NCBI Taxonomy" id="1499966"/>
    <lineage>
        <taxon>Bacteria</taxon>
        <taxon>Candidatus Moduliflexota</taxon>
        <taxon>Candidatus Moduliflexia</taxon>
        <taxon>Candidatus Moduliflexales</taxon>
        <taxon>Candidatus Moduliflexaceae</taxon>
    </lineage>
</organism>
<dbReference type="Gene3D" id="3.10.50.30">
    <property type="entry name" value="Transcription elongation factor, GreA/GreB, C-terminal domain"/>
    <property type="match status" value="1"/>
</dbReference>
<dbReference type="GO" id="GO:0006354">
    <property type="term" value="P:DNA-templated transcription elongation"/>
    <property type="evidence" value="ECO:0007669"/>
    <property type="project" value="TreeGrafter"/>
</dbReference>
<dbReference type="PANTHER" id="PTHR30437:SF5">
    <property type="entry name" value="REGULATOR OF NUCLEOSIDE DIPHOSPHATE KINASE"/>
    <property type="match status" value="1"/>
</dbReference>
<dbReference type="GO" id="GO:0003677">
    <property type="term" value="F:DNA binding"/>
    <property type="evidence" value="ECO:0007669"/>
    <property type="project" value="InterPro"/>
</dbReference>
<keyword evidence="4" id="KW-1185">Reference proteome</keyword>
<proteinExistence type="predicted"/>
<dbReference type="PANTHER" id="PTHR30437">
    <property type="entry name" value="TRANSCRIPTION ELONGATION FACTOR GREA"/>
    <property type="match status" value="1"/>
</dbReference>
<dbReference type="SUPFAM" id="SSF54534">
    <property type="entry name" value="FKBP-like"/>
    <property type="match status" value="1"/>
</dbReference>
<dbReference type="AlphaFoldDB" id="A0A081BSR9"/>
<dbReference type="InterPro" id="IPR036953">
    <property type="entry name" value="GreA/GreB_C_sf"/>
</dbReference>
<dbReference type="HOGENOM" id="CLU_120358_1_0_0"/>
<evidence type="ECO:0000313" key="3">
    <source>
        <dbReference type="EMBL" id="GAK54450.1"/>
    </source>
</evidence>
<feature type="domain" description="Transcription elongation factor GreA/GreB C-terminal" evidence="1">
    <location>
        <begin position="52"/>
        <end position="127"/>
    </location>
</feature>
<sequence length="137" mass="15694">MEKRTIYITEFDLDRLDSLINTSNLGKLDKQHLLELKTELDRAEIVSPQEIPADVITMNSQVRLHDLDSGEEMVYTIVFPYEANIQQNKVSILAPVGVALIGYRLGDVVEWPMPGKVRRLEIKEILYQPEAAGDYHR</sequence>
<dbReference type="InterPro" id="IPR029462">
    <property type="entry name" value="Rnk_N"/>
</dbReference>
<gene>
    <name evidence="3" type="ORF">U14_05735</name>
</gene>
<dbReference type="InterPro" id="IPR023459">
    <property type="entry name" value="Tscrpt_elong_fac_GreA/B_fam"/>
</dbReference>
<evidence type="ECO:0000259" key="1">
    <source>
        <dbReference type="Pfam" id="PF01272"/>
    </source>
</evidence>
<reference evidence="3" key="1">
    <citation type="journal article" date="2015" name="PeerJ">
        <title>First genomic representation of candidate bacterial phylum KSB3 points to enhanced environmental sensing as a trigger of wastewater bulking.</title>
        <authorList>
            <person name="Sekiguchi Y."/>
            <person name="Ohashi A."/>
            <person name="Parks D.H."/>
            <person name="Yamauchi T."/>
            <person name="Tyson G.W."/>
            <person name="Hugenholtz P."/>
        </authorList>
    </citation>
    <scope>NUCLEOTIDE SEQUENCE [LARGE SCALE GENOMIC DNA]</scope>
</reference>
<dbReference type="GO" id="GO:0070063">
    <property type="term" value="F:RNA polymerase binding"/>
    <property type="evidence" value="ECO:0007669"/>
    <property type="project" value="InterPro"/>
</dbReference>
<accession>A0A081BSR9</accession>
<dbReference type="Pfam" id="PF14760">
    <property type="entry name" value="Rnk_N"/>
    <property type="match status" value="1"/>
</dbReference>